<evidence type="ECO:0000256" key="2">
    <source>
        <dbReference type="SAM" id="SignalP"/>
    </source>
</evidence>
<evidence type="ECO:0000313" key="3">
    <source>
        <dbReference type="EMBL" id="CTP89864.1"/>
    </source>
</evidence>
<dbReference type="Proteomes" id="UP000046187">
    <property type="component" value="Unassembled WGS sequence"/>
</dbReference>
<dbReference type="AlphaFoldDB" id="A0A0K3A095"/>
<evidence type="ECO:0008006" key="5">
    <source>
        <dbReference type="Google" id="ProtNLM"/>
    </source>
</evidence>
<feature type="chain" id="PRO_5005493348" description="Secreted protein" evidence="2">
    <location>
        <begin position="24"/>
        <end position="215"/>
    </location>
</feature>
<dbReference type="RefSeq" id="WP_053835930.1">
    <property type="nucleotide sequence ID" value="NZ_CXOI01000049.1"/>
</dbReference>
<dbReference type="EMBL" id="CXOI01000049">
    <property type="protein sequence ID" value="CTP89864.1"/>
    <property type="molecule type" value="Genomic_DNA"/>
</dbReference>
<evidence type="ECO:0000256" key="1">
    <source>
        <dbReference type="SAM" id="MobiDB-lite"/>
    </source>
</evidence>
<accession>A0A0K3A095</accession>
<reference evidence="4" key="1">
    <citation type="submission" date="2015-07" db="EMBL/GenBank/DDBJ databases">
        <authorList>
            <person name="Wibberg D."/>
        </authorList>
    </citation>
    <scope>NUCLEOTIDE SEQUENCE [LARGE SCALE GENOMIC DNA]</scope>
</reference>
<dbReference type="PROSITE" id="PS51257">
    <property type="entry name" value="PROKAR_LIPOPROTEIN"/>
    <property type="match status" value="1"/>
</dbReference>
<name>A0A0K3A095_9XANT</name>
<evidence type="ECO:0000313" key="4">
    <source>
        <dbReference type="Proteomes" id="UP000046187"/>
    </source>
</evidence>
<organism evidence="3 4">
    <name type="scientific">Xanthomonas graminis pv. arrhenatheri LMG 727</name>
    <dbReference type="NCBI Taxonomy" id="1195923"/>
    <lineage>
        <taxon>Bacteria</taxon>
        <taxon>Pseudomonadati</taxon>
        <taxon>Pseudomonadota</taxon>
        <taxon>Gammaproteobacteria</taxon>
        <taxon>Lysobacterales</taxon>
        <taxon>Lysobacteraceae</taxon>
        <taxon>Xanthomonas</taxon>
        <taxon>Xanthomonas translucens group</taxon>
        <taxon>Xanthomonas graminis</taxon>
    </lineage>
</organism>
<keyword evidence="4" id="KW-1185">Reference proteome</keyword>
<proteinExistence type="predicted"/>
<feature type="signal peptide" evidence="2">
    <location>
        <begin position="1"/>
        <end position="23"/>
    </location>
</feature>
<gene>
    <name evidence="3" type="ORF">XTALMG727_2870</name>
</gene>
<keyword evidence="2" id="KW-0732">Signal</keyword>
<feature type="compositionally biased region" description="Basic and acidic residues" evidence="1">
    <location>
        <begin position="56"/>
        <end position="69"/>
    </location>
</feature>
<sequence length="215" mass="22177">MRMIYRTALVLLTGVALTGCGNAGNEVTQVGEVNLAGCEIPAGTKRADAEAIQCGEEGKPGADKGKEGDATQPTNTPAVPDAEVIESALAAEVAKSDGASEYKDARKSVEADLTGDGKPEVVLLYTLEGQGRSNGAASYLAAFQREESGQLHLVSTTSVAGLGVAAQGLHVEDGTAYVTLLVPGPDDPDCCPSMEEQALYVLHGSKWLQVQPPPP</sequence>
<protein>
    <recommendedName>
        <fullName evidence="5">Secreted protein</fullName>
    </recommendedName>
</protein>
<feature type="region of interest" description="Disordered" evidence="1">
    <location>
        <begin position="55"/>
        <end position="77"/>
    </location>
</feature>